<gene>
    <name evidence="2" type="ORF">WJX81_001251</name>
</gene>
<accession>A0AAW1RDP6</accession>
<feature type="compositionally biased region" description="Polar residues" evidence="1">
    <location>
        <begin position="374"/>
        <end position="383"/>
    </location>
</feature>
<proteinExistence type="predicted"/>
<evidence type="ECO:0000313" key="2">
    <source>
        <dbReference type="EMBL" id="KAK9831401.1"/>
    </source>
</evidence>
<evidence type="ECO:0000256" key="1">
    <source>
        <dbReference type="SAM" id="MobiDB-lite"/>
    </source>
</evidence>
<keyword evidence="3" id="KW-1185">Reference proteome</keyword>
<name>A0AAW1RDP6_9CHLO</name>
<feature type="region of interest" description="Disordered" evidence="1">
    <location>
        <begin position="367"/>
        <end position="479"/>
    </location>
</feature>
<comment type="caution">
    <text evidence="2">The sequence shown here is derived from an EMBL/GenBank/DDBJ whole genome shotgun (WGS) entry which is preliminary data.</text>
</comment>
<evidence type="ECO:0000313" key="3">
    <source>
        <dbReference type="Proteomes" id="UP001445335"/>
    </source>
</evidence>
<dbReference type="InterPro" id="IPR027417">
    <property type="entry name" value="P-loop_NTPase"/>
</dbReference>
<protein>
    <recommendedName>
        <fullName evidence="4">Zeta toxin domain-containing protein</fullName>
    </recommendedName>
</protein>
<dbReference type="Gene3D" id="3.40.50.300">
    <property type="entry name" value="P-loop containing nucleotide triphosphate hydrolases"/>
    <property type="match status" value="1"/>
</dbReference>
<dbReference type="PANTHER" id="PTHR33477">
    <property type="entry name" value="P-LOOP NTPASE DOMAIN-CONTAINING PROTEIN LPA1 HOMOLOG 1"/>
    <property type="match status" value="1"/>
</dbReference>
<organism evidence="2 3">
    <name type="scientific">Elliptochloris bilobata</name>
    <dbReference type="NCBI Taxonomy" id="381761"/>
    <lineage>
        <taxon>Eukaryota</taxon>
        <taxon>Viridiplantae</taxon>
        <taxon>Chlorophyta</taxon>
        <taxon>core chlorophytes</taxon>
        <taxon>Trebouxiophyceae</taxon>
        <taxon>Trebouxiophyceae incertae sedis</taxon>
        <taxon>Elliptochloris clade</taxon>
        <taxon>Elliptochloris</taxon>
    </lineage>
</organism>
<sequence length="479" mass="50450">MGCKLRVAHKATKSLFQEVAARLATSEDSAGAGGAGSEAAALGECGRAGVDAAGRSVLTLGRREWEGLVLRHLAVHTDRLVAREDFALACSVREQRRSVTVLLAGTSGTGKSTLAGLLAARLGITTMVSTDSVRNMLRSFAGPADDPLLWASTYQAGEHVTDAAAAAAAARRGAKQGAAPLQRMDSKQRTMLGYKAQSGRVVETLERLVGGCEARRESLVVEGVHLSLNFVVRLMQRHPSIVPFLIHISNEAKHRERFAVRAKYMALEPVQNRYVAHLRSIRAIQEYLVRRAERHAIPCVDNTNVDRSVAAIHATVFGCLRRLARGEALLEAGSKAARAVVAEYAAATAATWSSKGALEAIRAKVAAGGRMSDSDQPSTSTASPLGPRSELGEAAAAAADDERSFFDVAESDLASSEGAPSVPEGGSSDEGEALGRMAALQAEEGSLADPDHDEQDEEEGTSPKAAPAARHAHRSNGLA</sequence>
<dbReference type="Proteomes" id="UP001445335">
    <property type="component" value="Unassembled WGS sequence"/>
</dbReference>
<feature type="compositionally biased region" description="Acidic residues" evidence="1">
    <location>
        <begin position="451"/>
        <end position="460"/>
    </location>
</feature>
<dbReference type="AlphaFoldDB" id="A0AAW1RDP6"/>
<dbReference type="EMBL" id="JALJOU010000046">
    <property type="protein sequence ID" value="KAK9831401.1"/>
    <property type="molecule type" value="Genomic_DNA"/>
</dbReference>
<reference evidence="2 3" key="1">
    <citation type="journal article" date="2024" name="Nat. Commun.">
        <title>Phylogenomics reveals the evolutionary origins of lichenization in chlorophyte algae.</title>
        <authorList>
            <person name="Puginier C."/>
            <person name="Libourel C."/>
            <person name="Otte J."/>
            <person name="Skaloud P."/>
            <person name="Haon M."/>
            <person name="Grisel S."/>
            <person name="Petersen M."/>
            <person name="Berrin J.G."/>
            <person name="Delaux P.M."/>
            <person name="Dal Grande F."/>
            <person name="Keller J."/>
        </authorList>
    </citation>
    <scope>NUCLEOTIDE SEQUENCE [LARGE SCALE GENOMIC DNA]</scope>
    <source>
        <strain evidence="2 3">SAG 245.80</strain>
    </source>
</reference>
<feature type="compositionally biased region" description="Basic residues" evidence="1">
    <location>
        <begin position="470"/>
        <end position="479"/>
    </location>
</feature>
<dbReference type="SUPFAM" id="SSF52540">
    <property type="entry name" value="P-loop containing nucleoside triphosphate hydrolases"/>
    <property type="match status" value="1"/>
</dbReference>
<dbReference type="PANTHER" id="PTHR33477:SF3">
    <property type="entry name" value="P-LOOP NTPASE DOMAIN-CONTAINING PROTEIN LPA1 HOMOLOG 1"/>
    <property type="match status" value="1"/>
</dbReference>
<evidence type="ECO:0008006" key="4">
    <source>
        <dbReference type="Google" id="ProtNLM"/>
    </source>
</evidence>